<dbReference type="EMBL" id="MU393450">
    <property type="protein sequence ID" value="KAI4867148.1"/>
    <property type="molecule type" value="Genomic_DNA"/>
</dbReference>
<comment type="caution">
    <text evidence="1">The sequence shown here is derived from an EMBL/GenBank/DDBJ whole genome shotgun (WGS) entry which is preliminary data.</text>
</comment>
<keyword evidence="2" id="KW-1185">Reference proteome</keyword>
<evidence type="ECO:0000313" key="2">
    <source>
        <dbReference type="Proteomes" id="UP001497700"/>
    </source>
</evidence>
<evidence type="ECO:0000313" key="1">
    <source>
        <dbReference type="EMBL" id="KAI4867148.1"/>
    </source>
</evidence>
<reference evidence="1 2" key="1">
    <citation type="journal article" date="2022" name="New Phytol.">
        <title>Ecological generalism drives hyperdiversity of secondary metabolite gene clusters in xylarialean endophytes.</title>
        <authorList>
            <person name="Franco M.E.E."/>
            <person name="Wisecaver J.H."/>
            <person name="Arnold A.E."/>
            <person name="Ju Y.M."/>
            <person name="Slot J.C."/>
            <person name="Ahrendt S."/>
            <person name="Moore L.P."/>
            <person name="Eastman K.E."/>
            <person name="Scott K."/>
            <person name="Konkel Z."/>
            <person name="Mondo S.J."/>
            <person name="Kuo A."/>
            <person name="Hayes R.D."/>
            <person name="Haridas S."/>
            <person name="Andreopoulos B."/>
            <person name="Riley R."/>
            <person name="LaButti K."/>
            <person name="Pangilinan J."/>
            <person name="Lipzen A."/>
            <person name="Amirebrahimi M."/>
            <person name="Yan J."/>
            <person name="Adam C."/>
            <person name="Keymanesh K."/>
            <person name="Ng V."/>
            <person name="Louie K."/>
            <person name="Northen T."/>
            <person name="Drula E."/>
            <person name="Henrissat B."/>
            <person name="Hsieh H.M."/>
            <person name="Youens-Clark K."/>
            <person name="Lutzoni F."/>
            <person name="Miadlikowska J."/>
            <person name="Eastwood D.C."/>
            <person name="Hamelin R.C."/>
            <person name="Grigoriev I.V."/>
            <person name="U'Ren J.M."/>
        </authorList>
    </citation>
    <scope>NUCLEOTIDE SEQUENCE [LARGE SCALE GENOMIC DNA]</scope>
    <source>
        <strain evidence="1 2">CBS 119005</strain>
    </source>
</reference>
<protein>
    <submittedName>
        <fullName evidence="1">Uncharacterized protein</fullName>
    </submittedName>
</protein>
<dbReference type="Proteomes" id="UP001497700">
    <property type="component" value="Unassembled WGS sequence"/>
</dbReference>
<proteinExistence type="predicted"/>
<sequence length="546" mass="61010">MPETSVRQTGAGAAVTNNGVNRDYTYPLRCDQNPILDVDDTFKRSGPHNLNRTGYDEEKCRNVLVRYCAHIPRNYQYKDGIQQIFLILREHLGDENLDLAGGVLYELIEVDCEHTDDPGAAFQRWKHDHLRRYADLELPHVPHMTTITSSIVPTERLALWRLKCPERYPFVLSDSSPVERSSIDPSCIRHRKAWLIDHTLYISSRSDGTRPLNSPNPKKFHEMQWNYGYGTRGRLIEERDISIASPDRPSVVPPSGTAETPLDVSSHSKGSHRSVPGLGTLEKFKSRLFTHKRKSGSEQKRRSWMPNTLMAETAALFRDKGPNSEIAVVPLPGGCRIPNAIFARKYSLVETGDSLPPYLSLRQMPTAESKATDTIVEAASNGLLDGAPPWSFRGPFTPQLGFDGGLDYHWAPQEPIITYRRFDTDASTLDATGLPLAGQYEEIDFERTTNHIAQRISTKRQGMIFNLGVADDAENDVTTQLSANYTTSNVSRPGNPSATTPRVLNPTIYKPSQPDGSSIAGSQNKIMCLASNDAEWSTSERFILSL</sequence>
<gene>
    <name evidence="1" type="ORF">F4820DRAFT_468230</name>
</gene>
<name>A0ACB9Z7C9_9PEZI</name>
<organism evidence="1 2">
    <name type="scientific">Hypoxylon rubiginosum</name>
    <dbReference type="NCBI Taxonomy" id="110542"/>
    <lineage>
        <taxon>Eukaryota</taxon>
        <taxon>Fungi</taxon>
        <taxon>Dikarya</taxon>
        <taxon>Ascomycota</taxon>
        <taxon>Pezizomycotina</taxon>
        <taxon>Sordariomycetes</taxon>
        <taxon>Xylariomycetidae</taxon>
        <taxon>Xylariales</taxon>
        <taxon>Hypoxylaceae</taxon>
        <taxon>Hypoxylon</taxon>
    </lineage>
</organism>
<accession>A0ACB9Z7C9</accession>